<organism evidence="1 2">
    <name type="scientific">Pseudomonas syringae pv. pisi str. 1704B</name>
    <dbReference type="NCBI Taxonomy" id="629263"/>
    <lineage>
        <taxon>Bacteria</taxon>
        <taxon>Pseudomonadati</taxon>
        <taxon>Pseudomonadota</taxon>
        <taxon>Gammaproteobacteria</taxon>
        <taxon>Pseudomonadales</taxon>
        <taxon>Pseudomonadaceae</taxon>
        <taxon>Pseudomonas</taxon>
        <taxon>Pseudomonas syringae</taxon>
    </lineage>
</organism>
<proteinExistence type="predicted"/>
<dbReference type="EMBL" id="AEAI01004957">
    <property type="protein sequence ID" value="EGH49963.1"/>
    <property type="molecule type" value="Genomic_DNA"/>
</dbReference>
<reference evidence="1 2" key="1">
    <citation type="journal article" date="2011" name="PLoS Pathog.">
        <title>Dynamic evolution of pathogenicity revealed by sequencing and comparative genomics of 19 Pseudomonas syringae isolates.</title>
        <authorList>
            <person name="Baltrus D.A."/>
            <person name="Nishimura M.T."/>
            <person name="Romanchuk A."/>
            <person name="Chang J.H."/>
            <person name="Mukhtar M.S."/>
            <person name="Cherkis K."/>
            <person name="Roach J."/>
            <person name="Grant S.R."/>
            <person name="Jones C.D."/>
            <person name="Dangl J.L."/>
        </authorList>
    </citation>
    <scope>NUCLEOTIDE SEQUENCE [LARGE SCALE GENOMIC DNA]</scope>
    <source>
        <strain evidence="1 2">1704B</strain>
    </source>
</reference>
<protein>
    <submittedName>
        <fullName evidence="1">Non-ribosomal peptide synthase:amino acid adenylation</fullName>
    </submittedName>
</protein>
<accession>F3GSB0</accession>
<gene>
    <name evidence="1" type="ORF">PSYPI_49157</name>
</gene>
<keyword evidence="2" id="KW-1185">Reference proteome</keyword>
<dbReference type="Gene3D" id="3.30.559.30">
    <property type="entry name" value="Nonribosomal peptide synthetase, condensation domain"/>
    <property type="match status" value="1"/>
</dbReference>
<name>F3GSB0_PSESJ</name>
<evidence type="ECO:0000313" key="2">
    <source>
        <dbReference type="Proteomes" id="UP000004986"/>
    </source>
</evidence>
<feature type="non-terminal residue" evidence="1">
    <location>
        <position position="1"/>
    </location>
</feature>
<dbReference type="Proteomes" id="UP000004986">
    <property type="component" value="Unassembled WGS sequence"/>
</dbReference>
<evidence type="ECO:0000313" key="1">
    <source>
        <dbReference type="EMBL" id="EGH49963.1"/>
    </source>
</evidence>
<dbReference type="AlphaFoldDB" id="F3GSB0"/>
<sequence length="34" mass="3813">NSELTRQLLQDAPAAYRTQINDLLLTALAQVICR</sequence>
<comment type="caution">
    <text evidence="1">The sequence shown here is derived from an EMBL/GenBank/DDBJ whole genome shotgun (WGS) entry which is preliminary data.</text>
</comment>
<feature type="non-terminal residue" evidence="1">
    <location>
        <position position="34"/>
    </location>
</feature>